<dbReference type="GO" id="GO:0003886">
    <property type="term" value="F:DNA (cytosine-5-)-methyltransferase activity"/>
    <property type="evidence" value="ECO:0007669"/>
    <property type="project" value="UniProtKB-EC"/>
</dbReference>
<dbReference type="GO" id="GO:0005634">
    <property type="term" value="C:nucleus"/>
    <property type="evidence" value="ECO:0007669"/>
    <property type="project" value="TreeGrafter"/>
</dbReference>
<dbReference type="OrthoDB" id="5376140at2759"/>
<dbReference type="EMBL" id="KL198028">
    <property type="protein sequence ID" value="KDQ16327.1"/>
    <property type="molecule type" value="Genomic_DNA"/>
</dbReference>
<keyword evidence="2 5" id="KW-0489">Methyltransferase</keyword>
<dbReference type="HOGENOM" id="CLU_006958_2_3_1"/>
<dbReference type="GO" id="GO:0044027">
    <property type="term" value="P:negative regulation of gene expression via chromosomal CpG island methylation"/>
    <property type="evidence" value="ECO:0007669"/>
    <property type="project" value="TreeGrafter"/>
</dbReference>
<protein>
    <recommendedName>
        <fullName evidence="1">DNA (cytosine-5-)-methyltransferase</fullName>
        <ecNumber evidence="1">2.1.1.37</ecNumber>
    </recommendedName>
</protein>
<accession>A0A067MWW0</accession>
<dbReference type="InterPro" id="IPR050390">
    <property type="entry name" value="C5-Methyltransferase"/>
</dbReference>
<dbReference type="PANTHER" id="PTHR10629:SF52">
    <property type="entry name" value="DNA (CYTOSINE-5)-METHYLTRANSFERASE 1"/>
    <property type="match status" value="1"/>
</dbReference>
<keyword evidence="4 5" id="KW-0949">S-adenosyl-L-methionine</keyword>
<evidence type="ECO:0000256" key="4">
    <source>
        <dbReference type="ARBA" id="ARBA00022691"/>
    </source>
</evidence>
<gene>
    <name evidence="6" type="ORF">BOTBODRAFT_259970</name>
</gene>
<dbReference type="PROSITE" id="PS51679">
    <property type="entry name" value="SAM_MT_C5"/>
    <property type="match status" value="1"/>
</dbReference>
<dbReference type="PRINTS" id="PR00105">
    <property type="entry name" value="C5METTRFRASE"/>
</dbReference>
<evidence type="ECO:0000256" key="3">
    <source>
        <dbReference type="ARBA" id="ARBA00022679"/>
    </source>
</evidence>
<proteinExistence type="inferred from homology"/>
<dbReference type="PROSITE" id="PS00095">
    <property type="entry name" value="C5_MTASE_2"/>
    <property type="match status" value="1"/>
</dbReference>
<dbReference type="STRING" id="930990.A0A067MWW0"/>
<evidence type="ECO:0000256" key="5">
    <source>
        <dbReference type="PROSITE-ProRule" id="PRU01016"/>
    </source>
</evidence>
<keyword evidence="7" id="KW-1185">Reference proteome</keyword>
<dbReference type="InterPro" id="IPR031303">
    <property type="entry name" value="C5_meth_CS"/>
</dbReference>
<dbReference type="PANTHER" id="PTHR10629">
    <property type="entry name" value="CYTOSINE-SPECIFIC METHYLTRANSFERASE"/>
    <property type="match status" value="1"/>
</dbReference>
<organism evidence="6 7">
    <name type="scientific">Botryobasidium botryosum (strain FD-172 SS1)</name>
    <dbReference type="NCBI Taxonomy" id="930990"/>
    <lineage>
        <taxon>Eukaryota</taxon>
        <taxon>Fungi</taxon>
        <taxon>Dikarya</taxon>
        <taxon>Basidiomycota</taxon>
        <taxon>Agaricomycotina</taxon>
        <taxon>Agaricomycetes</taxon>
        <taxon>Cantharellales</taxon>
        <taxon>Botryobasidiaceae</taxon>
        <taxon>Botryobasidium</taxon>
    </lineage>
</organism>
<evidence type="ECO:0000313" key="7">
    <source>
        <dbReference type="Proteomes" id="UP000027195"/>
    </source>
</evidence>
<dbReference type="Gene3D" id="3.90.120.10">
    <property type="entry name" value="DNA Methylase, subunit A, domain 2"/>
    <property type="match status" value="2"/>
</dbReference>
<dbReference type="Proteomes" id="UP000027195">
    <property type="component" value="Unassembled WGS sequence"/>
</dbReference>
<comment type="similarity">
    <text evidence="5">Belongs to the class I-like SAM-binding methyltransferase superfamily. C5-methyltransferase family.</text>
</comment>
<dbReference type="InterPro" id="IPR029063">
    <property type="entry name" value="SAM-dependent_MTases_sf"/>
</dbReference>
<dbReference type="EC" id="2.1.1.37" evidence="1"/>
<evidence type="ECO:0000313" key="6">
    <source>
        <dbReference type="EMBL" id="KDQ16327.1"/>
    </source>
</evidence>
<sequence>MIVAGPPWFKSADNPRKTLFANALAWVDHFRPRYFLAENVVGLLGEKLRGRHTGAEDGPKNFIKSGYHKFILRALTGMGYQVRWAVLHSGAYGIPQTRRRVMYWAAQQGVKIPQFPLPTHVIPSPPHNPKLVMAVSLPTYGKVEVIQRIGGCAALAPVTVRDAIDDLPGFHWKDPDTPESSSRLQMKLKLYSADIAYNSLSGPPDDVPYASKPMNEYQRWIRNGSTTVTHHQTKCFGSMMVKRIINIPDRANADHRDLPPDLAFRSFISAHGGAPRNQEYRRLFGRVQWDRAFPTIVTDINPTHKQGQVLHPKQRRVLSVRECARAQGFPDTCVFKSLRGNLKDYHRQIGNAVPIPLGIALGRELGVVLLKARRSANNDGDDEESGWESAESA</sequence>
<dbReference type="GO" id="GO:0003677">
    <property type="term" value="F:DNA binding"/>
    <property type="evidence" value="ECO:0007669"/>
    <property type="project" value="TreeGrafter"/>
</dbReference>
<evidence type="ECO:0000256" key="1">
    <source>
        <dbReference type="ARBA" id="ARBA00011975"/>
    </source>
</evidence>
<dbReference type="AlphaFoldDB" id="A0A067MWW0"/>
<dbReference type="Pfam" id="PF00145">
    <property type="entry name" value="DNA_methylase"/>
    <property type="match status" value="1"/>
</dbReference>
<dbReference type="InParanoid" id="A0A067MWW0"/>
<dbReference type="Gene3D" id="3.40.50.150">
    <property type="entry name" value="Vaccinia Virus protein VP39"/>
    <property type="match status" value="1"/>
</dbReference>
<evidence type="ECO:0000256" key="2">
    <source>
        <dbReference type="ARBA" id="ARBA00022603"/>
    </source>
</evidence>
<dbReference type="GO" id="GO:0032259">
    <property type="term" value="P:methylation"/>
    <property type="evidence" value="ECO:0007669"/>
    <property type="project" value="UniProtKB-KW"/>
</dbReference>
<reference evidence="7" key="1">
    <citation type="journal article" date="2014" name="Proc. Natl. Acad. Sci. U.S.A.">
        <title>Extensive sampling of basidiomycete genomes demonstrates inadequacy of the white-rot/brown-rot paradigm for wood decay fungi.</title>
        <authorList>
            <person name="Riley R."/>
            <person name="Salamov A.A."/>
            <person name="Brown D.W."/>
            <person name="Nagy L.G."/>
            <person name="Floudas D."/>
            <person name="Held B.W."/>
            <person name="Levasseur A."/>
            <person name="Lombard V."/>
            <person name="Morin E."/>
            <person name="Otillar R."/>
            <person name="Lindquist E.A."/>
            <person name="Sun H."/>
            <person name="LaButti K.M."/>
            <person name="Schmutz J."/>
            <person name="Jabbour D."/>
            <person name="Luo H."/>
            <person name="Baker S.E."/>
            <person name="Pisabarro A.G."/>
            <person name="Walton J.D."/>
            <person name="Blanchette R.A."/>
            <person name="Henrissat B."/>
            <person name="Martin F."/>
            <person name="Cullen D."/>
            <person name="Hibbett D.S."/>
            <person name="Grigoriev I.V."/>
        </authorList>
    </citation>
    <scope>NUCLEOTIDE SEQUENCE [LARGE SCALE GENOMIC DNA]</scope>
    <source>
        <strain evidence="7">FD-172 SS1</strain>
    </source>
</reference>
<dbReference type="InterPro" id="IPR001525">
    <property type="entry name" value="C5_MeTfrase"/>
</dbReference>
<name>A0A067MWW0_BOTB1</name>
<dbReference type="SUPFAM" id="SSF53335">
    <property type="entry name" value="S-adenosyl-L-methionine-dependent methyltransferases"/>
    <property type="match status" value="1"/>
</dbReference>
<keyword evidence="3 5" id="KW-0808">Transferase</keyword>
<comment type="caution">
    <text evidence="5">Lacks conserved residue(s) required for the propagation of feature annotation.</text>
</comment>